<reference evidence="19" key="1">
    <citation type="journal article" date="2022" name="G3 (Bethesda)">
        <title>Unveiling the complete genome sequence of Alicyclobacillus acidoterrestris DSM 3922T, a taint-producing strain.</title>
        <authorList>
            <person name="Leonardo I.C."/>
            <person name="Barreto Crespo M.T."/>
            <person name="Gaspar F.B."/>
        </authorList>
    </citation>
    <scope>NUCLEOTIDE SEQUENCE [LARGE SCALE GENOMIC DNA]</scope>
    <source>
        <strain evidence="19">DSM 3922</strain>
    </source>
</reference>
<feature type="domain" description="Peptidase S11 D-Ala-D-Ala carboxypeptidase A C-terminal" evidence="17">
    <location>
        <begin position="323"/>
        <end position="411"/>
    </location>
</feature>
<dbReference type="InterPro" id="IPR015956">
    <property type="entry name" value="Peniciliin-bd_prot_C_sf"/>
</dbReference>
<comment type="catalytic activity">
    <reaction evidence="12">
        <text>Preferential cleavage: (Ac)2-L-Lys-D-Ala-|-D-Ala. Also transpeptidation of peptidyl-alanyl moieties that are N-acyl substituents of D-alanine.</text>
        <dbReference type="EC" id="3.4.16.4"/>
    </reaction>
</comment>
<comment type="function">
    <text evidence="1">Removes C-terminal D-alanyl residues from sugar-peptide cell wall precursors.</text>
</comment>
<feature type="active site" description="Proton acceptor" evidence="13">
    <location>
        <position position="116"/>
    </location>
</feature>
<dbReference type="GO" id="GO:0009252">
    <property type="term" value="P:peptidoglycan biosynthetic process"/>
    <property type="evidence" value="ECO:0007669"/>
    <property type="project" value="UniProtKB-KW"/>
</dbReference>
<feature type="active site" description="Acyl-ester intermediate" evidence="13">
    <location>
        <position position="113"/>
    </location>
</feature>
<dbReference type="InterPro" id="IPR012338">
    <property type="entry name" value="Beta-lactam/transpept-like"/>
</dbReference>
<dbReference type="KEGG" id="aaco:K1I37_04870"/>
<evidence type="ECO:0000256" key="13">
    <source>
        <dbReference type="PIRSR" id="PIRSR618044-1"/>
    </source>
</evidence>
<evidence type="ECO:0000313" key="19">
    <source>
        <dbReference type="Proteomes" id="UP000829401"/>
    </source>
</evidence>
<dbReference type="Proteomes" id="UP000829401">
    <property type="component" value="Chromosome"/>
</dbReference>
<dbReference type="GO" id="GO:0071555">
    <property type="term" value="P:cell wall organization"/>
    <property type="evidence" value="ECO:0007669"/>
    <property type="project" value="UniProtKB-KW"/>
</dbReference>
<dbReference type="Pfam" id="PF00768">
    <property type="entry name" value="Peptidase_S11"/>
    <property type="match status" value="1"/>
</dbReference>
<feature type="binding site" evidence="14">
    <location>
        <position position="273"/>
    </location>
    <ligand>
        <name>substrate</name>
    </ligand>
</feature>
<dbReference type="SUPFAM" id="SSF69189">
    <property type="entry name" value="Penicillin-binding protein associated domain"/>
    <property type="match status" value="1"/>
</dbReference>
<dbReference type="InterPro" id="IPR018044">
    <property type="entry name" value="Peptidase_S11"/>
</dbReference>
<feature type="active site" evidence="13">
    <location>
        <position position="168"/>
    </location>
</feature>
<evidence type="ECO:0000256" key="9">
    <source>
        <dbReference type="ARBA" id="ARBA00022960"/>
    </source>
</evidence>
<feature type="transmembrane region" description="Helical" evidence="16">
    <location>
        <begin position="423"/>
        <end position="441"/>
    </location>
</feature>
<keyword evidence="8" id="KW-0378">Hydrolase</keyword>
<evidence type="ECO:0000256" key="12">
    <source>
        <dbReference type="ARBA" id="ARBA00034000"/>
    </source>
</evidence>
<name>A0A9E6ZQ58_ALIAG</name>
<dbReference type="GO" id="GO:0006508">
    <property type="term" value="P:proteolysis"/>
    <property type="evidence" value="ECO:0007669"/>
    <property type="project" value="UniProtKB-KW"/>
</dbReference>
<dbReference type="PANTHER" id="PTHR21581">
    <property type="entry name" value="D-ALANYL-D-ALANINE CARBOXYPEPTIDASE"/>
    <property type="match status" value="1"/>
</dbReference>
<evidence type="ECO:0000256" key="4">
    <source>
        <dbReference type="ARBA" id="ARBA00012448"/>
    </source>
</evidence>
<dbReference type="Gene3D" id="3.40.710.10">
    <property type="entry name" value="DD-peptidase/beta-lactamase superfamily"/>
    <property type="match status" value="1"/>
</dbReference>
<evidence type="ECO:0000256" key="3">
    <source>
        <dbReference type="ARBA" id="ARBA00007164"/>
    </source>
</evidence>
<evidence type="ECO:0000256" key="16">
    <source>
        <dbReference type="SAM" id="Phobius"/>
    </source>
</evidence>
<dbReference type="InterPro" id="IPR012907">
    <property type="entry name" value="Peptidase_S11_C"/>
</dbReference>
<evidence type="ECO:0000256" key="15">
    <source>
        <dbReference type="RuleBase" id="RU004016"/>
    </source>
</evidence>
<gene>
    <name evidence="18" type="ORF">K1I37_04870</name>
</gene>
<keyword evidence="6" id="KW-0645">Protease</keyword>
<keyword evidence="16" id="KW-0472">Membrane</keyword>
<evidence type="ECO:0000256" key="8">
    <source>
        <dbReference type="ARBA" id="ARBA00022801"/>
    </source>
</evidence>
<sequence length="449" mass="49146">MKKYIFDAIRLEDWTSVGVVARAFRRHWGRRFFAFMMASLVSSAALFAIPGVARADALDVVLNESVRDGIPYVNGEDSAKWPSIVSNVAVVMDMDTGAVVYAKNPLVSHYPASITKIMTALLALKYGKLSDELTASKDAVSQPPDKLYMVPGEKHSLQSLLYGMLLDSANDVAVEIAEHYGGTVKNFATMMNQEAKSLGATHTHFDNPNGLPDPKHQTTAYDMAVIARAAMQYPEFRKIVQTKYYNWQGDKWHAKLMNLNTMLFNYPGCIGLKTGFTSVAHETLVIAAKRGDTTFLAVLMDNPTESSIRQDATSLLNYAFSHYQTQTIEQKGQVVGQVPRGHGQSIPAVVNQAVMATVPKGQALQAQSVIRYALPARALAKGDAVGTMDLRAPDGRLLTSVPLDAGANLPRSNQAAVTFSRTLIPLMLVCALALVGIERLVRRWLPTRM</sequence>
<evidence type="ECO:0000313" key="18">
    <source>
        <dbReference type="EMBL" id="UNO49844.1"/>
    </source>
</evidence>
<dbReference type="InterPro" id="IPR037167">
    <property type="entry name" value="Peptidase_S11_C_sf"/>
</dbReference>
<keyword evidence="5 18" id="KW-0121">Carboxypeptidase</keyword>
<dbReference type="InterPro" id="IPR001967">
    <property type="entry name" value="Peptidase_S11_N"/>
</dbReference>
<dbReference type="SMART" id="SM00936">
    <property type="entry name" value="PBP5_C"/>
    <property type="match status" value="1"/>
</dbReference>
<dbReference type="GO" id="GO:0009002">
    <property type="term" value="F:serine-type D-Ala-D-Ala carboxypeptidase activity"/>
    <property type="evidence" value="ECO:0007669"/>
    <property type="project" value="UniProtKB-EC"/>
</dbReference>
<comment type="pathway">
    <text evidence="2">Cell wall biogenesis; peptidoglycan biosynthesis.</text>
</comment>
<evidence type="ECO:0000256" key="11">
    <source>
        <dbReference type="ARBA" id="ARBA00023316"/>
    </source>
</evidence>
<keyword evidence="10" id="KW-0573">Peptidoglycan synthesis</keyword>
<evidence type="ECO:0000256" key="2">
    <source>
        <dbReference type="ARBA" id="ARBA00004752"/>
    </source>
</evidence>
<dbReference type="GO" id="GO:0008360">
    <property type="term" value="P:regulation of cell shape"/>
    <property type="evidence" value="ECO:0007669"/>
    <property type="project" value="UniProtKB-KW"/>
</dbReference>
<dbReference type="EMBL" id="CP080467">
    <property type="protein sequence ID" value="UNO49844.1"/>
    <property type="molecule type" value="Genomic_DNA"/>
</dbReference>
<keyword evidence="16" id="KW-0812">Transmembrane</keyword>
<proteinExistence type="inferred from homology"/>
<evidence type="ECO:0000256" key="6">
    <source>
        <dbReference type="ARBA" id="ARBA00022670"/>
    </source>
</evidence>
<evidence type="ECO:0000256" key="5">
    <source>
        <dbReference type="ARBA" id="ARBA00022645"/>
    </source>
</evidence>
<dbReference type="RefSeq" id="WP_236613916.1">
    <property type="nucleotide sequence ID" value="NZ_AURB01000164.1"/>
</dbReference>
<accession>A0A9E6ZQ58</accession>
<keyword evidence="16" id="KW-1133">Transmembrane helix</keyword>
<dbReference type="EC" id="3.4.16.4" evidence="4"/>
<keyword evidence="19" id="KW-1185">Reference proteome</keyword>
<dbReference type="PRINTS" id="PR00725">
    <property type="entry name" value="DADACBPTASE1"/>
</dbReference>
<keyword evidence="7" id="KW-0732">Signal</keyword>
<protein>
    <recommendedName>
        <fullName evidence="4">serine-type D-Ala-D-Ala carboxypeptidase</fullName>
        <ecNumber evidence="4">3.4.16.4</ecNumber>
    </recommendedName>
</protein>
<keyword evidence="9" id="KW-0133">Cell shape</keyword>
<comment type="similarity">
    <text evidence="3 15">Belongs to the peptidase S11 family.</text>
</comment>
<dbReference type="Pfam" id="PF07943">
    <property type="entry name" value="PBP5_C"/>
    <property type="match status" value="1"/>
</dbReference>
<feature type="transmembrane region" description="Helical" evidence="16">
    <location>
        <begin position="32"/>
        <end position="53"/>
    </location>
</feature>
<dbReference type="SUPFAM" id="SSF56601">
    <property type="entry name" value="beta-lactamase/transpeptidase-like"/>
    <property type="match status" value="1"/>
</dbReference>
<keyword evidence="11" id="KW-0961">Cell wall biogenesis/degradation</keyword>
<dbReference type="PANTHER" id="PTHR21581:SF33">
    <property type="entry name" value="D-ALANYL-D-ALANINE CARBOXYPEPTIDASE DACB"/>
    <property type="match status" value="1"/>
</dbReference>
<dbReference type="Gene3D" id="2.60.410.10">
    <property type="entry name" value="D-Ala-D-Ala carboxypeptidase, C-terminal domain"/>
    <property type="match status" value="1"/>
</dbReference>
<organism evidence="18 19">
    <name type="scientific">Alicyclobacillus acidoterrestris (strain ATCC 49025 / DSM 3922 / CIP 106132 / NCIMB 13137 / GD3B)</name>
    <dbReference type="NCBI Taxonomy" id="1356854"/>
    <lineage>
        <taxon>Bacteria</taxon>
        <taxon>Bacillati</taxon>
        <taxon>Bacillota</taxon>
        <taxon>Bacilli</taxon>
        <taxon>Bacillales</taxon>
        <taxon>Alicyclobacillaceae</taxon>
        <taxon>Alicyclobacillus</taxon>
    </lineage>
</organism>
<evidence type="ECO:0000259" key="17">
    <source>
        <dbReference type="SMART" id="SM00936"/>
    </source>
</evidence>
<evidence type="ECO:0000256" key="14">
    <source>
        <dbReference type="PIRSR" id="PIRSR618044-2"/>
    </source>
</evidence>
<evidence type="ECO:0000256" key="7">
    <source>
        <dbReference type="ARBA" id="ARBA00022729"/>
    </source>
</evidence>
<dbReference type="AlphaFoldDB" id="A0A9E6ZQ58"/>
<evidence type="ECO:0000256" key="10">
    <source>
        <dbReference type="ARBA" id="ARBA00022984"/>
    </source>
</evidence>
<evidence type="ECO:0000256" key="1">
    <source>
        <dbReference type="ARBA" id="ARBA00003217"/>
    </source>
</evidence>